<name>A0AAD8KKW0_TARER</name>
<dbReference type="InterPro" id="IPR005174">
    <property type="entry name" value="KIB1-4_b-propeller"/>
</dbReference>
<dbReference type="Proteomes" id="UP001229421">
    <property type="component" value="Unassembled WGS sequence"/>
</dbReference>
<organism evidence="3 4">
    <name type="scientific">Tagetes erecta</name>
    <name type="common">African marigold</name>
    <dbReference type="NCBI Taxonomy" id="13708"/>
    <lineage>
        <taxon>Eukaryota</taxon>
        <taxon>Viridiplantae</taxon>
        <taxon>Streptophyta</taxon>
        <taxon>Embryophyta</taxon>
        <taxon>Tracheophyta</taxon>
        <taxon>Spermatophyta</taxon>
        <taxon>Magnoliopsida</taxon>
        <taxon>eudicotyledons</taxon>
        <taxon>Gunneridae</taxon>
        <taxon>Pentapetalae</taxon>
        <taxon>asterids</taxon>
        <taxon>campanulids</taxon>
        <taxon>Asterales</taxon>
        <taxon>Asteraceae</taxon>
        <taxon>Asteroideae</taxon>
        <taxon>Heliantheae alliance</taxon>
        <taxon>Tageteae</taxon>
        <taxon>Tagetes</taxon>
    </lineage>
</organism>
<reference evidence="3" key="1">
    <citation type="journal article" date="2023" name="bioRxiv">
        <title>Improved chromosome-level genome assembly for marigold (Tagetes erecta).</title>
        <authorList>
            <person name="Jiang F."/>
            <person name="Yuan L."/>
            <person name="Wang S."/>
            <person name="Wang H."/>
            <person name="Xu D."/>
            <person name="Wang A."/>
            <person name="Fan W."/>
        </authorList>
    </citation>
    <scope>NUCLEOTIDE SEQUENCE</scope>
    <source>
        <strain evidence="3">WSJ</strain>
        <tissue evidence="3">Leaf</tissue>
    </source>
</reference>
<dbReference type="SMART" id="SM00256">
    <property type="entry name" value="FBOX"/>
    <property type="match status" value="1"/>
</dbReference>
<dbReference type="EMBL" id="JAUHHV010000005">
    <property type="protein sequence ID" value="KAK1422996.1"/>
    <property type="molecule type" value="Genomic_DNA"/>
</dbReference>
<dbReference type="SUPFAM" id="SSF81383">
    <property type="entry name" value="F-box domain"/>
    <property type="match status" value="1"/>
</dbReference>
<feature type="domain" description="F-box" evidence="2">
    <location>
        <begin position="49"/>
        <end position="90"/>
    </location>
</feature>
<dbReference type="InterPro" id="IPR051304">
    <property type="entry name" value="SCF_F-box_domain"/>
</dbReference>
<keyword evidence="1" id="KW-0732">Signal</keyword>
<dbReference type="CDD" id="cd09917">
    <property type="entry name" value="F-box_SF"/>
    <property type="match status" value="1"/>
</dbReference>
<dbReference type="InterPro" id="IPR036047">
    <property type="entry name" value="F-box-like_dom_sf"/>
</dbReference>
<proteinExistence type="predicted"/>
<evidence type="ECO:0000256" key="1">
    <source>
        <dbReference type="SAM" id="SignalP"/>
    </source>
</evidence>
<evidence type="ECO:0000259" key="2">
    <source>
        <dbReference type="SMART" id="SM00256"/>
    </source>
</evidence>
<dbReference type="AlphaFoldDB" id="A0AAD8KKW0"/>
<dbReference type="PANTHER" id="PTHR47123:SF15">
    <property type="entry name" value="F-BOX PROTEIN SKIP23"/>
    <property type="match status" value="1"/>
</dbReference>
<comment type="caution">
    <text evidence="3">The sequence shown here is derived from an EMBL/GenBank/DDBJ whole genome shotgun (WGS) entry which is preliminary data.</text>
</comment>
<feature type="signal peptide" evidence="1">
    <location>
        <begin position="1"/>
        <end position="19"/>
    </location>
</feature>
<dbReference type="PANTHER" id="PTHR47123">
    <property type="entry name" value="F-BOX PROTEIN SKIP23"/>
    <property type="match status" value="1"/>
</dbReference>
<dbReference type="Gene3D" id="1.20.1280.50">
    <property type="match status" value="1"/>
</dbReference>
<accession>A0AAD8KKW0</accession>
<dbReference type="Pfam" id="PF03478">
    <property type="entry name" value="Beta-prop_KIB1-4"/>
    <property type="match status" value="1"/>
</dbReference>
<dbReference type="Pfam" id="PF12937">
    <property type="entry name" value="F-box-like"/>
    <property type="match status" value="1"/>
</dbReference>
<dbReference type="InterPro" id="IPR001810">
    <property type="entry name" value="F-box_dom"/>
</dbReference>
<evidence type="ECO:0000313" key="4">
    <source>
        <dbReference type="Proteomes" id="UP001229421"/>
    </source>
</evidence>
<protein>
    <recommendedName>
        <fullName evidence="2">F-box domain-containing protein</fullName>
    </recommendedName>
</protein>
<sequence length="447" mass="50408">MIHITLITILILISPQIITLFPIQNLPSTFNFIHIQQTKTITMADWSQLPRELLDLISKHLISETDLLRFRSVCTSWRSSIQPFNSRFPILPHSGISNTTWGFFLSKRTIFRIGLSDLDHDLQQTHVPWLIKVERDNPSKTHLMNPLAGSEFLPLLPNFPRSLNLINFRVLELGQEYVLQYISYRPNANSIGDSATLYMEKVAFCSCGVDGFVVLTVHVSGRLAVLKKGDLKWNVINELSQLTTPYDDVILFNGEFYAVDGCARVVIVDWETMSVKEVAGAVFGGDKKFLVECDGELLMVDKYLSLGVENELDDDVDEHYEFYEDDNDGLNERAVKVEVYKLDVGEHKWVEVKDLGDKMLFVGDNCGFSASALDFPGCKGNCVFFTGQDREDDGLIKSKDVSVFDLESGSIGAVCNNSGYSQLFWPPPNWLLADSLAVEDRLDNLNI</sequence>
<feature type="chain" id="PRO_5042232052" description="F-box domain-containing protein" evidence="1">
    <location>
        <begin position="20"/>
        <end position="447"/>
    </location>
</feature>
<keyword evidence="4" id="KW-1185">Reference proteome</keyword>
<gene>
    <name evidence="3" type="ORF">QVD17_18289</name>
</gene>
<evidence type="ECO:0000313" key="3">
    <source>
        <dbReference type="EMBL" id="KAK1422996.1"/>
    </source>
</evidence>